<accession>A0A085U157</accession>
<dbReference type="InterPro" id="IPR003033">
    <property type="entry name" value="SCP2_sterol-bd_dom"/>
</dbReference>
<dbReference type="STRING" id="1317124.DW2_01060"/>
<evidence type="ECO:0000313" key="3">
    <source>
        <dbReference type="Proteomes" id="UP000028607"/>
    </source>
</evidence>
<reference evidence="3" key="1">
    <citation type="submission" date="2013-04" db="EMBL/GenBank/DDBJ databases">
        <title>Thioclava sp. 13D2W-2 Genome Sequencing.</title>
        <authorList>
            <person name="Lai Q."/>
            <person name="Li G."/>
            <person name="Shao Z."/>
        </authorList>
    </citation>
    <scope>NUCLEOTIDE SEQUENCE [LARGE SCALE GENOMIC DNA]</scope>
    <source>
        <strain evidence="3">13D2W-2</strain>
    </source>
</reference>
<dbReference type="AlphaFoldDB" id="A0A085U157"/>
<reference evidence="2 3" key="2">
    <citation type="journal article" date="2015" name="Antonie Van Leeuwenhoek">
        <title>Thioclava indica sp. nov., isolated from surface seawater of the Indian Ocean.</title>
        <authorList>
            <person name="Liu Y."/>
            <person name="Lai Q."/>
            <person name="Du J."/>
            <person name="Xu H."/>
            <person name="Jiang L."/>
            <person name="Shao Z."/>
        </authorList>
    </citation>
    <scope>NUCLEOTIDE SEQUENCE [LARGE SCALE GENOMIC DNA]</scope>
    <source>
        <strain evidence="2 3">13D2W-2</strain>
    </source>
</reference>
<evidence type="ECO:0000259" key="1">
    <source>
        <dbReference type="Pfam" id="PF02036"/>
    </source>
</evidence>
<dbReference type="Pfam" id="PF02036">
    <property type="entry name" value="SCP2"/>
    <property type="match status" value="1"/>
</dbReference>
<evidence type="ECO:0000313" key="2">
    <source>
        <dbReference type="EMBL" id="KFE36704.1"/>
    </source>
</evidence>
<dbReference type="eggNOG" id="COG3255">
    <property type="taxonomic scope" value="Bacteria"/>
</dbReference>
<name>A0A085U157_9RHOB</name>
<dbReference type="PATRIC" id="fig|1317124.6.peg.208"/>
<protein>
    <submittedName>
        <fullName evidence="2">Sterol-binding domain-containing protein</fullName>
    </submittedName>
</protein>
<dbReference type="SUPFAM" id="SSF55718">
    <property type="entry name" value="SCP-like"/>
    <property type="match status" value="1"/>
</dbReference>
<dbReference type="InterPro" id="IPR036527">
    <property type="entry name" value="SCP2_sterol-bd_dom_sf"/>
</dbReference>
<dbReference type="Gene3D" id="3.30.1050.10">
    <property type="entry name" value="SCP2 sterol-binding domain"/>
    <property type="match status" value="1"/>
</dbReference>
<sequence length="96" mass="10009">MMSEVIDKAVEALRAKLPDGFSSTAKFVIEDEGSIIADENGVRAGDDEAEVVLTADRETFEGMLNGDVNPTAAFMSGKLKVDGSMGLAMQLGAALA</sequence>
<organism evidence="2 3">
    <name type="scientific">Thioclava atlantica</name>
    <dbReference type="NCBI Taxonomy" id="1317124"/>
    <lineage>
        <taxon>Bacteria</taxon>
        <taxon>Pseudomonadati</taxon>
        <taxon>Pseudomonadota</taxon>
        <taxon>Alphaproteobacteria</taxon>
        <taxon>Rhodobacterales</taxon>
        <taxon>Paracoccaceae</taxon>
        <taxon>Thioclava</taxon>
    </lineage>
</organism>
<dbReference type="EMBL" id="AQRC01000001">
    <property type="protein sequence ID" value="KFE36704.1"/>
    <property type="molecule type" value="Genomic_DNA"/>
</dbReference>
<dbReference type="Proteomes" id="UP000028607">
    <property type="component" value="Unassembled WGS sequence"/>
</dbReference>
<gene>
    <name evidence="2" type="ORF">DW2_01060</name>
</gene>
<comment type="caution">
    <text evidence="2">The sequence shown here is derived from an EMBL/GenBank/DDBJ whole genome shotgun (WGS) entry which is preliminary data.</text>
</comment>
<keyword evidence="3" id="KW-1185">Reference proteome</keyword>
<proteinExistence type="predicted"/>
<feature type="domain" description="SCP2" evidence="1">
    <location>
        <begin position="24"/>
        <end position="95"/>
    </location>
</feature>